<protein>
    <submittedName>
        <fullName evidence="2">Gfo/Idh/MocA family oxidoreductase</fullName>
    </submittedName>
</protein>
<gene>
    <name evidence="2" type="ORF">SYV04_41075</name>
</gene>
<dbReference type="PANTHER" id="PTHR43377">
    <property type="entry name" value="BILIVERDIN REDUCTASE A"/>
    <property type="match status" value="1"/>
</dbReference>
<dbReference type="EMBL" id="JAXIVS010000024">
    <property type="protein sequence ID" value="MDY7232852.1"/>
    <property type="molecule type" value="Genomic_DNA"/>
</dbReference>
<evidence type="ECO:0000313" key="3">
    <source>
        <dbReference type="Proteomes" id="UP001291309"/>
    </source>
</evidence>
<dbReference type="InterPro" id="IPR036291">
    <property type="entry name" value="NAD(P)-bd_dom_sf"/>
</dbReference>
<sequence length="467" mass="52830">MSPSHEPIRHIAIIGLGWHARRVYYPWLEEAALQGRLRISAVVDLHDNSTAVQGFLDQRRVTPDQLLLTEPSTEPGRLPETVTAQLATLRSAGKLDGVVISTEPRAHKGYVLWALSNDVHVLLDKPITAPATATNTAEVAQELWSDFEDISRALAASKARLVVQAQRRVHPGYTFIKRYLDGFLQEFGVPISFLDSYHADGMWVMPDEWDREHHAYKYRTGKLLHSGYHFVDLASWLLESNDRLSSAPSSLEFQVQTFQPSDFLALLDGRYERLFGAGSAPKPVPSVENHGEMDLMLMGRILSEGHVRTLLSLQLLQNSFSRRASPAPPVDLYKGAGRVRHERLNLQVGPLLNLQVHSYQAYEVRDRREQFPYGPGHLDHFDVHVFRNSDVVGGTSFEKLEFGKAAQRQGHNEQARMDLLETFVEGRPSGSELEDHRRTNLWLSRIYQAIHGRQTEALSVCTLPWKD</sequence>
<reference evidence="2 3" key="1">
    <citation type="submission" date="2023-12" db="EMBL/GenBank/DDBJ databases">
        <title>the genome sequence of Hyalangium sp. s54d21.</title>
        <authorList>
            <person name="Zhang X."/>
        </authorList>
    </citation>
    <scope>NUCLEOTIDE SEQUENCE [LARGE SCALE GENOMIC DNA]</scope>
    <source>
        <strain evidence="3">s54d21</strain>
    </source>
</reference>
<organism evidence="2 3">
    <name type="scientific">Hyalangium rubrum</name>
    <dbReference type="NCBI Taxonomy" id="3103134"/>
    <lineage>
        <taxon>Bacteria</taxon>
        <taxon>Pseudomonadati</taxon>
        <taxon>Myxococcota</taxon>
        <taxon>Myxococcia</taxon>
        <taxon>Myxococcales</taxon>
        <taxon>Cystobacterineae</taxon>
        <taxon>Archangiaceae</taxon>
        <taxon>Hyalangium</taxon>
    </lineage>
</organism>
<dbReference type="InterPro" id="IPR051450">
    <property type="entry name" value="Gfo/Idh/MocA_Oxidoreductases"/>
</dbReference>
<dbReference type="Pfam" id="PF01408">
    <property type="entry name" value="GFO_IDH_MocA"/>
    <property type="match status" value="1"/>
</dbReference>
<proteinExistence type="predicted"/>
<accession>A0ABU5HI73</accession>
<dbReference type="InterPro" id="IPR000683">
    <property type="entry name" value="Gfo/Idh/MocA-like_OxRdtase_N"/>
</dbReference>
<feature type="domain" description="Gfo/Idh/MocA-like oxidoreductase N-terminal" evidence="1">
    <location>
        <begin position="10"/>
        <end position="141"/>
    </location>
</feature>
<dbReference type="SUPFAM" id="SSF51735">
    <property type="entry name" value="NAD(P)-binding Rossmann-fold domains"/>
    <property type="match status" value="1"/>
</dbReference>
<dbReference type="PANTHER" id="PTHR43377:SF1">
    <property type="entry name" value="BILIVERDIN REDUCTASE A"/>
    <property type="match status" value="1"/>
</dbReference>
<dbReference type="RefSeq" id="WP_321551566.1">
    <property type="nucleotide sequence ID" value="NZ_JAXIVS010000024.1"/>
</dbReference>
<keyword evidence="3" id="KW-1185">Reference proteome</keyword>
<evidence type="ECO:0000259" key="1">
    <source>
        <dbReference type="Pfam" id="PF01408"/>
    </source>
</evidence>
<dbReference type="Proteomes" id="UP001291309">
    <property type="component" value="Unassembled WGS sequence"/>
</dbReference>
<evidence type="ECO:0000313" key="2">
    <source>
        <dbReference type="EMBL" id="MDY7232852.1"/>
    </source>
</evidence>
<comment type="caution">
    <text evidence="2">The sequence shown here is derived from an EMBL/GenBank/DDBJ whole genome shotgun (WGS) entry which is preliminary data.</text>
</comment>
<dbReference type="Gene3D" id="3.40.50.720">
    <property type="entry name" value="NAD(P)-binding Rossmann-like Domain"/>
    <property type="match status" value="1"/>
</dbReference>
<name>A0ABU5HI73_9BACT</name>